<dbReference type="InterPro" id="IPR050109">
    <property type="entry name" value="HTH-type_TetR-like_transc_reg"/>
</dbReference>
<feature type="DNA-binding region" description="H-T-H motif" evidence="2">
    <location>
        <begin position="52"/>
        <end position="71"/>
    </location>
</feature>
<dbReference type="Proteomes" id="UP000319769">
    <property type="component" value="Unassembled WGS sequence"/>
</dbReference>
<evidence type="ECO:0000259" key="4">
    <source>
        <dbReference type="PROSITE" id="PS50977"/>
    </source>
</evidence>
<evidence type="ECO:0000256" key="1">
    <source>
        <dbReference type="ARBA" id="ARBA00023125"/>
    </source>
</evidence>
<feature type="region of interest" description="Disordered" evidence="3">
    <location>
        <begin position="1"/>
        <end position="28"/>
    </location>
</feature>
<dbReference type="PROSITE" id="PS50977">
    <property type="entry name" value="HTH_TETR_2"/>
    <property type="match status" value="1"/>
</dbReference>
<dbReference type="GO" id="GO:0000976">
    <property type="term" value="F:transcription cis-regulatory region binding"/>
    <property type="evidence" value="ECO:0007669"/>
    <property type="project" value="TreeGrafter"/>
</dbReference>
<dbReference type="PANTHER" id="PTHR30055">
    <property type="entry name" value="HTH-TYPE TRANSCRIPTIONAL REGULATOR RUTR"/>
    <property type="match status" value="1"/>
</dbReference>
<dbReference type="AlphaFoldDB" id="A0A5N0VAL3"/>
<accession>A0A5N0VAL3</accession>
<keyword evidence="1 2" id="KW-0238">DNA-binding</keyword>
<dbReference type="SUPFAM" id="SSF46689">
    <property type="entry name" value="Homeodomain-like"/>
    <property type="match status" value="1"/>
</dbReference>
<evidence type="ECO:0000256" key="2">
    <source>
        <dbReference type="PROSITE-ProRule" id="PRU00335"/>
    </source>
</evidence>
<protein>
    <submittedName>
        <fullName evidence="5">TetR/AcrR family transcriptional regulator</fullName>
    </submittedName>
</protein>
<dbReference type="PANTHER" id="PTHR30055:SF226">
    <property type="entry name" value="HTH-TYPE TRANSCRIPTIONAL REGULATOR PKSA"/>
    <property type="match status" value="1"/>
</dbReference>
<feature type="compositionally biased region" description="Basic and acidic residues" evidence="3">
    <location>
        <begin position="1"/>
        <end position="11"/>
    </location>
</feature>
<dbReference type="PRINTS" id="PR00455">
    <property type="entry name" value="HTHTETR"/>
</dbReference>
<dbReference type="GO" id="GO:0003700">
    <property type="term" value="F:DNA-binding transcription factor activity"/>
    <property type="evidence" value="ECO:0007669"/>
    <property type="project" value="TreeGrafter"/>
</dbReference>
<gene>
    <name evidence="5" type="ORF">FPZ12_010860</name>
</gene>
<dbReference type="InterPro" id="IPR009057">
    <property type="entry name" value="Homeodomain-like_sf"/>
</dbReference>
<name>A0A5N0VAL3_9PSEU</name>
<comment type="caution">
    <text evidence="5">The sequence shown here is derived from an EMBL/GenBank/DDBJ whole genome shotgun (WGS) entry which is preliminary data.</text>
</comment>
<evidence type="ECO:0000313" key="6">
    <source>
        <dbReference type="Proteomes" id="UP000319769"/>
    </source>
</evidence>
<dbReference type="EMBL" id="VMNW02000012">
    <property type="protein sequence ID" value="KAA9162558.1"/>
    <property type="molecule type" value="Genomic_DNA"/>
</dbReference>
<dbReference type="Pfam" id="PF00440">
    <property type="entry name" value="TetR_N"/>
    <property type="match status" value="1"/>
</dbReference>
<proteinExistence type="predicted"/>
<reference evidence="5" key="1">
    <citation type="submission" date="2019-09" db="EMBL/GenBank/DDBJ databases">
        <authorList>
            <person name="Teo W.F.A."/>
            <person name="Duangmal K."/>
        </authorList>
    </citation>
    <scope>NUCLEOTIDE SEQUENCE [LARGE SCALE GENOMIC DNA]</scope>
    <source>
        <strain evidence="5">K81G1</strain>
    </source>
</reference>
<feature type="domain" description="HTH tetR-type" evidence="4">
    <location>
        <begin position="29"/>
        <end position="89"/>
    </location>
</feature>
<sequence>MLLSEGLERTLEPGGAVPGRRNALPSDPGAAAESLLKTAEACFERYGVSRVTMDEIAVTAGVSRPTLYRYLGDREKLLRDIVERRAANLVTKVHRVIAKHTTLTEKLVTGTLFLVDIGRSDEFIRELLRSDRASFSSELMTEHGQSTDFAAAVWSPTLKSALDQGLLPAGFDEQMAYRWLTSINYMMLLWADYDDLSTTYKKKMLRGFLAPAFQK</sequence>
<organism evidence="5 6">
    <name type="scientific">Amycolatopsis acidicola</name>
    <dbReference type="NCBI Taxonomy" id="2596893"/>
    <lineage>
        <taxon>Bacteria</taxon>
        <taxon>Bacillati</taxon>
        <taxon>Actinomycetota</taxon>
        <taxon>Actinomycetes</taxon>
        <taxon>Pseudonocardiales</taxon>
        <taxon>Pseudonocardiaceae</taxon>
        <taxon>Amycolatopsis</taxon>
    </lineage>
</organism>
<evidence type="ECO:0000313" key="5">
    <source>
        <dbReference type="EMBL" id="KAA9162558.1"/>
    </source>
</evidence>
<dbReference type="OrthoDB" id="3767959at2"/>
<dbReference type="PROSITE" id="PS00356">
    <property type="entry name" value="HTH_LACI_1"/>
    <property type="match status" value="1"/>
</dbReference>
<dbReference type="InterPro" id="IPR001647">
    <property type="entry name" value="HTH_TetR"/>
</dbReference>
<dbReference type="Gene3D" id="1.10.357.10">
    <property type="entry name" value="Tetracycline Repressor, domain 2"/>
    <property type="match status" value="1"/>
</dbReference>
<keyword evidence="6" id="KW-1185">Reference proteome</keyword>
<evidence type="ECO:0000256" key="3">
    <source>
        <dbReference type="SAM" id="MobiDB-lite"/>
    </source>
</evidence>